<dbReference type="EMBL" id="CAJVQA010021072">
    <property type="protein sequence ID" value="CAG8767122.1"/>
    <property type="molecule type" value="Genomic_DNA"/>
</dbReference>
<evidence type="ECO:0000313" key="3">
    <source>
        <dbReference type="Proteomes" id="UP000789759"/>
    </source>
</evidence>
<reference evidence="2" key="1">
    <citation type="submission" date="2021-06" db="EMBL/GenBank/DDBJ databases">
        <authorList>
            <person name="Kallberg Y."/>
            <person name="Tangrot J."/>
            <person name="Rosling A."/>
        </authorList>
    </citation>
    <scope>NUCLEOTIDE SEQUENCE</scope>
    <source>
        <strain evidence="2">FL966</strain>
    </source>
</reference>
<gene>
    <name evidence="2" type="ORF">CPELLU_LOCUS15647</name>
</gene>
<comment type="caution">
    <text evidence="2">The sequence shown here is derived from an EMBL/GenBank/DDBJ whole genome shotgun (WGS) entry which is preliminary data.</text>
</comment>
<keyword evidence="3" id="KW-1185">Reference proteome</keyword>
<accession>A0A9N9NSL9</accession>
<dbReference type="InterPro" id="IPR001810">
    <property type="entry name" value="F-box_dom"/>
</dbReference>
<proteinExistence type="predicted"/>
<dbReference type="OrthoDB" id="2322499at2759"/>
<evidence type="ECO:0000313" key="2">
    <source>
        <dbReference type="EMBL" id="CAG8767122.1"/>
    </source>
</evidence>
<dbReference type="PROSITE" id="PS50181">
    <property type="entry name" value="FBOX"/>
    <property type="match status" value="1"/>
</dbReference>
<feature type="non-terminal residue" evidence="2">
    <location>
        <position position="1"/>
    </location>
</feature>
<sequence length="513" mass="59453">LRLDSTLVSLSTKDLVSEMIVLDRKLIKSETEIRDHEINSYTRQIIQKHSDSFQTLVIQMANVSKQPPKRKCMFMNVPCEVFIDICKLVPPIDLVTLTTVCKKFRSWLLAPSNFGTEQIWSASRIAFIPSLKPPPRGISEQCYIFLYLIELGCQFCGAGKIEPHGKLPTETPAKIYWVFRVRCCKRCLIERTVTSKQIKEEKIIHDSCLAGVPFIEQADRPRIYWKSAVEAANREFVNIKEGEVSSWTMKKKKELEHHNKIAESCKIPTNGNKKARLTSVIRQLSSIVPNDAGRCDQQVKVELQRCPTFKKYVHSSTTQLFTEHHWANFQNIVYNEYNDKRNYAALRAQQYDIFLKVHSLIPAKYTMSDPLVQYLFYCPSFKKPPFNYWQSKQQQGYSIMETFIETKFIPRLALEANNIANESERPCPITTVSGVQKLGLSNRCIFRCNLCVEANWNVLLNHKEARNHLQTKHGIQKITNKNMIIVDYLEMGKNYLKRNSKLICFFFPMNDEA</sequence>
<name>A0A9N9NSL9_9GLOM</name>
<organism evidence="2 3">
    <name type="scientific">Cetraspora pellucida</name>
    <dbReference type="NCBI Taxonomy" id="1433469"/>
    <lineage>
        <taxon>Eukaryota</taxon>
        <taxon>Fungi</taxon>
        <taxon>Fungi incertae sedis</taxon>
        <taxon>Mucoromycota</taxon>
        <taxon>Glomeromycotina</taxon>
        <taxon>Glomeromycetes</taxon>
        <taxon>Diversisporales</taxon>
        <taxon>Gigasporaceae</taxon>
        <taxon>Cetraspora</taxon>
    </lineage>
</organism>
<dbReference type="SUPFAM" id="SSF81383">
    <property type="entry name" value="F-box domain"/>
    <property type="match status" value="1"/>
</dbReference>
<dbReference type="Proteomes" id="UP000789759">
    <property type="component" value="Unassembled WGS sequence"/>
</dbReference>
<dbReference type="Pfam" id="PF00646">
    <property type="entry name" value="F-box"/>
    <property type="match status" value="1"/>
</dbReference>
<dbReference type="InterPro" id="IPR036047">
    <property type="entry name" value="F-box-like_dom_sf"/>
</dbReference>
<dbReference type="AlphaFoldDB" id="A0A9N9NSL9"/>
<protein>
    <submittedName>
        <fullName evidence="2">16908_t:CDS:1</fullName>
    </submittedName>
</protein>
<evidence type="ECO:0000259" key="1">
    <source>
        <dbReference type="PROSITE" id="PS50181"/>
    </source>
</evidence>
<feature type="domain" description="F-box" evidence="1">
    <location>
        <begin position="71"/>
        <end position="123"/>
    </location>
</feature>